<dbReference type="InterPro" id="IPR003346">
    <property type="entry name" value="Transposase_20"/>
</dbReference>
<dbReference type="NCBIfam" id="NF033542">
    <property type="entry name" value="transpos_IS110"/>
    <property type="match status" value="1"/>
</dbReference>
<evidence type="ECO:0000313" key="4">
    <source>
        <dbReference type="EMBL" id="MCV9386978.1"/>
    </source>
</evidence>
<dbReference type="Pfam" id="PF01548">
    <property type="entry name" value="DEDD_Tnp_IS110"/>
    <property type="match status" value="1"/>
</dbReference>
<dbReference type="Pfam" id="PF02371">
    <property type="entry name" value="Transposase_20"/>
    <property type="match status" value="1"/>
</dbReference>
<dbReference type="PANTHER" id="PTHR33055:SF15">
    <property type="entry name" value="TRANSPOSASE-RELATED"/>
    <property type="match status" value="1"/>
</dbReference>
<dbReference type="InterPro" id="IPR047650">
    <property type="entry name" value="Transpos_IS110"/>
</dbReference>
<comment type="caution">
    <text evidence="6">The sequence shown here is derived from an EMBL/GenBank/DDBJ whole genome shotgun (WGS) entry which is preliminary data.</text>
</comment>
<name>A0ABT3CZ20_9BACT</name>
<protein>
    <submittedName>
        <fullName evidence="6">IS110 family transposase</fullName>
    </submittedName>
</protein>
<dbReference type="EMBL" id="JAOYOD010000001">
    <property type="protein sequence ID" value="MCV9386978.1"/>
    <property type="molecule type" value="Genomic_DNA"/>
</dbReference>
<feature type="domain" description="Transposase IS110-like N-terminal" evidence="1">
    <location>
        <begin position="11"/>
        <end position="154"/>
    </location>
</feature>
<organism evidence="6 7">
    <name type="scientific">Reichenbachiella ulvae</name>
    <dbReference type="NCBI Taxonomy" id="2980104"/>
    <lineage>
        <taxon>Bacteria</taxon>
        <taxon>Pseudomonadati</taxon>
        <taxon>Bacteroidota</taxon>
        <taxon>Cytophagia</taxon>
        <taxon>Cytophagales</taxon>
        <taxon>Reichenbachiellaceae</taxon>
        <taxon>Reichenbachiella</taxon>
    </lineage>
</organism>
<feature type="domain" description="Transposase IS116/IS110/IS902 C-terminal" evidence="2">
    <location>
        <begin position="227"/>
        <end position="311"/>
    </location>
</feature>
<evidence type="ECO:0000313" key="7">
    <source>
        <dbReference type="Proteomes" id="UP001300692"/>
    </source>
</evidence>
<gene>
    <name evidence="3" type="ORF">N7U62_02230</name>
    <name evidence="4" type="ORF">N7U62_09910</name>
    <name evidence="5" type="ORF">N7U62_14385</name>
    <name evidence="6" type="ORF">N7U62_19865</name>
</gene>
<evidence type="ECO:0000259" key="1">
    <source>
        <dbReference type="Pfam" id="PF01548"/>
    </source>
</evidence>
<keyword evidence="7" id="KW-1185">Reference proteome</keyword>
<dbReference type="EMBL" id="JAOYOD010000001">
    <property type="protein sequence ID" value="MCV9385458.1"/>
    <property type="molecule type" value="Genomic_DNA"/>
</dbReference>
<dbReference type="PANTHER" id="PTHR33055">
    <property type="entry name" value="TRANSPOSASE FOR INSERTION SEQUENCE ELEMENT IS1111A"/>
    <property type="match status" value="1"/>
</dbReference>
<proteinExistence type="predicted"/>
<dbReference type="EMBL" id="JAOYOD010000001">
    <property type="protein sequence ID" value="MCV9387867.1"/>
    <property type="molecule type" value="Genomic_DNA"/>
</dbReference>
<evidence type="ECO:0000259" key="2">
    <source>
        <dbReference type="Pfam" id="PF02371"/>
    </source>
</evidence>
<sequence>MEDLSTYNLFIGLDVHKRSWSVSIFAGHIHHRTFTQPPEPIALKSYLDKHFPTAKVICAYEACKIGFWICRDLESYGYRCLVVNAADIPTTHKETTEKTDPIDSRKIAKALRAGLLRGIHVPSIEVEGHRQLFRYRKKLWAELVRIKNRIKDKLLFAGIPIPTEFDNAYWSKAFLVWISQVQFESKNTKLTVNFLLEHYHFTYRHLLKVAIQVRKIQRLAKYKQQAKLLRGIPGIGPLTTVQLLIELESIDRFPSFKHFNSFIGLKPTSHSSGERDVKGYMTNRRHKALRSALIECAWSCVQKDPAMLMRYEELTKSHTKKRSIVIIARKLVSRIYHVLKTGEEYEIGLVK</sequence>
<evidence type="ECO:0000313" key="3">
    <source>
        <dbReference type="EMBL" id="MCV9385458.1"/>
    </source>
</evidence>
<evidence type="ECO:0000313" key="6">
    <source>
        <dbReference type="EMBL" id="MCV9388945.1"/>
    </source>
</evidence>
<dbReference type="InterPro" id="IPR002525">
    <property type="entry name" value="Transp_IS110-like_N"/>
</dbReference>
<dbReference type="EMBL" id="JAOYOD010000001">
    <property type="protein sequence ID" value="MCV9388945.1"/>
    <property type="molecule type" value="Genomic_DNA"/>
</dbReference>
<dbReference type="Proteomes" id="UP001300692">
    <property type="component" value="Unassembled WGS sequence"/>
</dbReference>
<reference evidence="6 7" key="1">
    <citation type="submission" date="2022-10" db="EMBL/GenBank/DDBJ databases">
        <title>Comparative genomics and taxonomic characterization of three novel marine species of genus Reichenbachiella exhibiting antioxidant and polysaccharide degradation activities.</title>
        <authorList>
            <person name="Muhammad N."/>
            <person name="Lee Y.-J."/>
            <person name="Ko J."/>
            <person name="Kim S.-G."/>
        </authorList>
    </citation>
    <scope>NUCLEOTIDE SEQUENCE [LARGE SCALE GENOMIC DNA]</scope>
    <source>
        <strain evidence="6 7">ABR2-5</strain>
    </source>
</reference>
<evidence type="ECO:0000313" key="5">
    <source>
        <dbReference type="EMBL" id="MCV9387867.1"/>
    </source>
</evidence>
<dbReference type="RefSeq" id="WP_264136247.1">
    <property type="nucleotide sequence ID" value="NZ_JAOYOD010000001.1"/>
</dbReference>
<accession>A0ABT3CZ20</accession>